<evidence type="ECO:0000256" key="7">
    <source>
        <dbReference type="ARBA" id="ARBA00022691"/>
    </source>
</evidence>
<evidence type="ECO:0000256" key="10">
    <source>
        <dbReference type="RuleBase" id="RU368004"/>
    </source>
</evidence>
<dbReference type="GO" id="GO:0030488">
    <property type="term" value="P:tRNA methylation"/>
    <property type="evidence" value="ECO:0007669"/>
    <property type="project" value="UniProtKB-UniRule"/>
</dbReference>
<comment type="catalytic activity">
    <reaction evidence="9 10">
        <text>uridine(44) in tRNA(Ser) + S-adenosyl-L-methionine = 2'-O-methyluridine(44) in tRNA(Ser) + S-adenosyl-L-homocysteine + H(+)</text>
        <dbReference type="Rhea" id="RHEA:43100"/>
        <dbReference type="Rhea" id="RHEA-COMP:10339"/>
        <dbReference type="Rhea" id="RHEA-COMP:10340"/>
        <dbReference type="ChEBI" id="CHEBI:15378"/>
        <dbReference type="ChEBI" id="CHEBI:57856"/>
        <dbReference type="ChEBI" id="CHEBI:59789"/>
        <dbReference type="ChEBI" id="CHEBI:65315"/>
        <dbReference type="ChEBI" id="CHEBI:74478"/>
        <dbReference type="EC" id="2.1.1.211"/>
    </reaction>
</comment>
<evidence type="ECO:0000313" key="12">
    <source>
        <dbReference type="Proteomes" id="UP001151699"/>
    </source>
</evidence>
<keyword evidence="4 10" id="KW-0963">Cytoplasm</keyword>
<evidence type="ECO:0000256" key="3">
    <source>
        <dbReference type="ARBA" id="ARBA00009056"/>
    </source>
</evidence>
<evidence type="ECO:0000313" key="11">
    <source>
        <dbReference type="EMBL" id="KAJ6633080.1"/>
    </source>
</evidence>
<dbReference type="Proteomes" id="UP001151699">
    <property type="component" value="Unassembled WGS sequence"/>
</dbReference>
<dbReference type="GO" id="GO:0005737">
    <property type="term" value="C:cytoplasm"/>
    <property type="evidence" value="ECO:0007669"/>
    <property type="project" value="UniProtKB-SubCell"/>
</dbReference>
<evidence type="ECO:0000256" key="5">
    <source>
        <dbReference type="ARBA" id="ARBA00022603"/>
    </source>
</evidence>
<dbReference type="AlphaFoldDB" id="A0A9Q0MKD9"/>
<sequence>MNRIDRICYSPVKKPQNFWRVAKLYLEKPHTVNKRLAGTVPLSFFKSTNEISLETFMELRNYLRNETEYNGDRVIEFFKGNQIDAFKCPAVLLDDLVSASDNEDVVLNHNRIIIVRKMLPKNKNLYENVSELVLIDFTSKSASFTTIDAADGVSPFSYRVMLTSDNLISIEVIGDESNSKVCTWIKHCLLPKLVKWHDQELGADSQGMVSNVESLSLVNIEEYNDLYNQLKAKYGLEMVKIWPESTDPSKFVYEDVAIATYLLLIWRQERIKNKTTKLQSFVDLGCGNGLLVYILSSEGHPGYGVDIRKRGIWDLYPKTTILKIETVIPSNKTNFPDIDWIIGNHSDELSAWLPVMACRNSFKTNFFVLPCCPFEFDGTKYQRKNCQISQYQDFLEYMVQISSVCGFDTKVDRLKIPSTKRCAIIGIERTWMEDEFNKRCKDVERFIEERTKPVACDDSWNINFTPRESVEKVQNCTKVDRNVQQKIVKLIFDHLLLKKRYINDFVNNQWNFGGIAALSDLAPLIPAELLKELKSECGGLQTLLRNNHQIFQVQKGKVQIRRPLSQNERRSEPPNQKAKPFIFKQKECWFRCFHPDGCPFSDEDCTFKH</sequence>
<proteinExistence type="inferred from homology"/>
<comment type="subcellular location">
    <subcellularLocation>
        <location evidence="2 10">Cytoplasm</location>
    </subcellularLocation>
</comment>
<evidence type="ECO:0000256" key="4">
    <source>
        <dbReference type="ARBA" id="ARBA00022490"/>
    </source>
</evidence>
<evidence type="ECO:0000256" key="6">
    <source>
        <dbReference type="ARBA" id="ARBA00022679"/>
    </source>
</evidence>
<protein>
    <recommendedName>
        <fullName evidence="10">tRNA (uracil-O(2)-)-methyltransferase</fullName>
        <ecNumber evidence="10">2.1.1.211</ecNumber>
    </recommendedName>
</protein>
<accession>A0A9Q0MKD9</accession>
<reference evidence="11" key="1">
    <citation type="submission" date="2022-07" db="EMBL/GenBank/DDBJ databases">
        <authorList>
            <person name="Trinca V."/>
            <person name="Uliana J.V.C."/>
            <person name="Torres T.T."/>
            <person name="Ward R.J."/>
            <person name="Monesi N."/>
        </authorList>
    </citation>
    <scope>NUCLEOTIDE SEQUENCE</scope>
    <source>
        <strain evidence="11">HSMRA1968</strain>
        <tissue evidence="11">Whole embryos</tissue>
    </source>
</reference>
<dbReference type="PANTHER" id="PTHR21210:SF0">
    <property type="entry name" value="TRNA (URACIL-O(2)-)-METHYLTRANSFERASE-RELATED"/>
    <property type="match status" value="1"/>
</dbReference>
<keyword evidence="8 10" id="KW-0819">tRNA processing</keyword>
<keyword evidence="5 10" id="KW-0489">Methyltransferase</keyword>
<evidence type="ECO:0000256" key="9">
    <source>
        <dbReference type="ARBA" id="ARBA00047957"/>
    </source>
</evidence>
<dbReference type="InterPro" id="IPR029063">
    <property type="entry name" value="SAM-dependent_MTases_sf"/>
</dbReference>
<evidence type="ECO:0000256" key="2">
    <source>
        <dbReference type="ARBA" id="ARBA00004496"/>
    </source>
</evidence>
<dbReference type="SUPFAM" id="SSF53335">
    <property type="entry name" value="S-adenosyl-L-methionine-dependent methyltransferases"/>
    <property type="match status" value="1"/>
</dbReference>
<keyword evidence="6 10" id="KW-0808">Transferase</keyword>
<dbReference type="EMBL" id="WJQU01002226">
    <property type="protein sequence ID" value="KAJ6633080.1"/>
    <property type="molecule type" value="Genomic_DNA"/>
</dbReference>
<evidence type="ECO:0000256" key="1">
    <source>
        <dbReference type="ARBA" id="ARBA00002778"/>
    </source>
</evidence>
<dbReference type="EC" id="2.1.1.211" evidence="10"/>
<evidence type="ECO:0000256" key="8">
    <source>
        <dbReference type="ARBA" id="ARBA00022694"/>
    </source>
</evidence>
<comment type="function">
    <text evidence="1">Probable adenosyl-L-methionine (AdoMet)-dependent tRNA (uracil-O(2)-)-methyltransferase.</text>
</comment>
<comment type="similarity">
    <text evidence="3 10">Belongs to the TRM44 family.</text>
</comment>
<name>A0A9Q0MKD9_9DIPT</name>
<comment type="function">
    <text evidence="10">Adenosyl-L-methionine (AdoMet)-dependent tRNA (uracil-O(2)-)-methyltransferase.</text>
</comment>
<dbReference type="PANTHER" id="PTHR21210">
    <property type="entry name" value="TRNA (URACIL-O(2)-)-METHYLTRANSFERASE-RELATED"/>
    <property type="match status" value="1"/>
</dbReference>
<dbReference type="OrthoDB" id="10047021at2759"/>
<dbReference type="InterPro" id="IPR011671">
    <property type="entry name" value="tRNA_uracil_MeTrfase"/>
</dbReference>
<gene>
    <name evidence="11" type="primary">trmt44</name>
    <name evidence="11" type="ORF">Bhyg_16616</name>
</gene>
<dbReference type="GO" id="GO:0141101">
    <property type="term" value="F:tRNA(Ser) (uridine(44)-2'-O-)-methyltransferase activity"/>
    <property type="evidence" value="ECO:0007669"/>
    <property type="project" value="UniProtKB-EC"/>
</dbReference>
<keyword evidence="12" id="KW-1185">Reference proteome</keyword>
<keyword evidence="7 10" id="KW-0949">S-adenosyl-L-methionine</keyword>
<dbReference type="Pfam" id="PF07757">
    <property type="entry name" value="AdoMet_MTase"/>
    <property type="match status" value="1"/>
</dbReference>
<organism evidence="11 12">
    <name type="scientific">Pseudolycoriella hygida</name>
    <dbReference type="NCBI Taxonomy" id="35572"/>
    <lineage>
        <taxon>Eukaryota</taxon>
        <taxon>Metazoa</taxon>
        <taxon>Ecdysozoa</taxon>
        <taxon>Arthropoda</taxon>
        <taxon>Hexapoda</taxon>
        <taxon>Insecta</taxon>
        <taxon>Pterygota</taxon>
        <taxon>Neoptera</taxon>
        <taxon>Endopterygota</taxon>
        <taxon>Diptera</taxon>
        <taxon>Nematocera</taxon>
        <taxon>Sciaroidea</taxon>
        <taxon>Sciaridae</taxon>
        <taxon>Pseudolycoriella</taxon>
    </lineage>
</organism>
<comment type="caution">
    <text evidence="11">The sequence shown here is derived from an EMBL/GenBank/DDBJ whole genome shotgun (WGS) entry which is preliminary data.</text>
</comment>